<organism evidence="1 2">
    <name type="scientific">Collybiopsis luxurians FD-317 M1</name>
    <dbReference type="NCBI Taxonomy" id="944289"/>
    <lineage>
        <taxon>Eukaryota</taxon>
        <taxon>Fungi</taxon>
        <taxon>Dikarya</taxon>
        <taxon>Basidiomycota</taxon>
        <taxon>Agaricomycotina</taxon>
        <taxon>Agaricomycetes</taxon>
        <taxon>Agaricomycetidae</taxon>
        <taxon>Agaricales</taxon>
        <taxon>Marasmiineae</taxon>
        <taxon>Omphalotaceae</taxon>
        <taxon>Collybiopsis</taxon>
        <taxon>Collybiopsis luxurians</taxon>
    </lineage>
</organism>
<dbReference type="AlphaFoldDB" id="A0A0D0CDN6"/>
<evidence type="ECO:0000313" key="2">
    <source>
        <dbReference type="Proteomes" id="UP000053593"/>
    </source>
</evidence>
<evidence type="ECO:0000313" key="1">
    <source>
        <dbReference type="EMBL" id="KIK56172.1"/>
    </source>
</evidence>
<dbReference type="Proteomes" id="UP000053593">
    <property type="component" value="Unassembled WGS sequence"/>
</dbReference>
<accession>A0A0D0CDN6</accession>
<keyword evidence="2" id="KW-1185">Reference proteome</keyword>
<dbReference type="HOGENOM" id="CLU_1768293_0_0_1"/>
<dbReference type="OrthoDB" id="2658733at2759"/>
<reference evidence="1 2" key="1">
    <citation type="submission" date="2014-04" db="EMBL/GenBank/DDBJ databases">
        <title>Evolutionary Origins and Diversification of the Mycorrhizal Mutualists.</title>
        <authorList>
            <consortium name="DOE Joint Genome Institute"/>
            <consortium name="Mycorrhizal Genomics Consortium"/>
            <person name="Kohler A."/>
            <person name="Kuo A."/>
            <person name="Nagy L.G."/>
            <person name="Floudas D."/>
            <person name="Copeland A."/>
            <person name="Barry K.W."/>
            <person name="Cichocki N."/>
            <person name="Veneault-Fourrey C."/>
            <person name="LaButti K."/>
            <person name="Lindquist E.A."/>
            <person name="Lipzen A."/>
            <person name="Lundell T."/>
            <person name="Morin E."/>
            <person name="Murat C."/>
            <person name="Riley R."/>
            <person name="Ohm R."/>
            <person name="Sun H."/>
            <person name="Tunlid A."/>
            <person name="Henrissat B."/>
            <person name="Grigoriev I.V."/>
            <person name="Hibbett D.S."/>
            <person name="Martin F."/>
        </authorList>
    </citation>
    <scope>NUCLEOTIDE SEQUENCE [LARGE SCALE GENOMIC DNA]</scope>
    <source>
        <strain evidence="1 2">FD-317 M1</strain>
    </source>
</reference>
<dbReference type="EMBL" id="KN834800">
    <property type="protein sequence ID" value="KIK56172.1"/>
    <property type="molecule type" value="Genomic_DNA"/>
</dbReference>
<proteinExistence type="predicted"/>
<sequence>MPVHFVRAVIAIEQIPTSSSSALPRFFLLEENLSILDDGTFKKFMSNMVHVFLVFNDMDNALRAEFLRFTQHIMYWKPKGLAYVDLLFNAHRLPIDATGIESGQKSFSSHGPSYDRELGRIFADGDVPEGFERLATYHDCNNRFCKF</sequence>
<protein>
    <submittedName>
        <fullName evidence="1">Uncharacterized protein</fullName>
    </submittedName>
</protein>
<name>A0A0D0CDN6_9AGAR</name>
<gene>
    <name evidence="1" type="ORF">GYMLUDRAFT_263849</name>
</gene>